<feature type="domain" description="Porphobilinogen deaminase C-terminal" evidence="11">
    <location>
        <begin position="232"/>
        <end position="303"/>
    </location>
</feature>
<dbReference type="Proteomes" id="UP000806528">
    <property type="component" value="Unassembled WGS sequence"/>
</dbReference>
<evidence type="ECO:0000256" key="9">
    <source>
        <dbReference type="SAM" id="MobiDB-lite"/>
    </source>
</evidence>
<evidence type="ECO:0000259" key="11">
    <source>
        <dbReference type="Pfam" id="PF03900"/>
    </source>
</evidence>
<dbReference type="SUPFAM" id="SSF53850">
    <property type="entry name" value="Periplasmic binding protein-like II"/>
    <property type="match status" value="1"/>
</dbReference>
<organism evidence="12 13">
    <name type="scientific">Nocardiopsis coralli</name>
    <dbReference type="NCBI Taxonomy" id="2772213"/>
    <lineage>
        <taxon>Bacteria</taxon>
        <taxon>Bacillati</taxon>
        <taxon>Actinomycetota</taxon>
        <taxon>Actinomycetes</taxon>
        <taxon>Streptosporangiales</taxon>
        <taxon>Nocardiopsidaceae</taxon>
        <taxon>Nocardiopsis</taxon>
    </lineage>
</organism>
<dbReference type="InterPro" id="IPR000860">
    <property type="entry name" value="HemC"/>
</dbReference>
<dbReference type="PRINTS" id="PR00151">
    <property type="entry name" value="PORPHBDMNASE"/>
</dbReference>
<accession>A0ABR9P904</accession>
<evidence type="ECO:0000256" key="1">
    <source>
        <dbReference type="ARBA" id="ARBA00001916"/>
    </source>
</evidence>
<gene>
    <name evidence="12" type="primary">hemC</name>
    <name evidence="12" type="ORF">IDM40_16700</name>
</gene>
<feature type="domain" description="Porphobilinogen deaminase N-terminal" evidence="10">
    <location>
        <begin position="8"/>
        <end position="219"/>
    </location>
</feature>
<dbReference type="Pfam" id="PF01379">
    <property type="entry name" value="Porphobil_deam"/>
    <property type="match status" value="1"/>
</dbReference>
<dbReference type="EC" id="2.5.1.61" evidence="4 8"/>
<dbReference type="Gene3D" id="3.30.160.40">
    <property type="entry name" value="Porphobilinogen deaminase, C-terminal domain"/>
    <property type="match status" value="1"/>
</dbReference>
<evidence type="ECO:0000256" key="7">
    <source>
        <dbReference type="ARBA" id="ARBA00048169"/>
    </source>
</evidence>
<name>A0ABR9P904_9ACTN</name>
<evidence type="ECO:0000256" key="2">
    <source>
        <dbReference type="ARBA" id="ARBA00002869"/>
    </source>
</evidence>
<dbReference type="SUPFAM" id="SSF54782">
    <property type="entry name" value="Porphobilinogen deaminase (hydroxymethylbilane synthase), C-terminal domain"/>
    <property type="match status" value="1"/>
</dbReference>
<dbReference type="GO" id="GO:0004418">
    <property type="term" value="F:hydroxymethylbilane synthase activity"/>
    <property type="evidence" value="ECO:0007669"/>
    <property type="project" value="UniProtKB-EC"/>
</dbReference>
<comment type="catalytic activity">
    <reaction evidence="7">
        <text>4 porphobilinogen + H2O = hydroxymethylbilane + 4 NH4(+)</text>
        <dbReference type="Rhea" id="RHEA:13185"/>
        <dbReference type="ChEBI" id="CHEBI:15377"/>
        <dbReference type="ChEBI" id="CHEBI:28938"/>
        <dbReference type="ChEBI" id="CHEBI:57845"/>
        <dbReference type="ChEBI" id="CHEBI:58126"/>
        <dbReference type="EC" id="2.5.1.61"/>
    </reaction>
</comment>
<keyword evidence="13" id="KW-1185">Reference proteome</keyword>
<dbReference type="Gene3D" id="3.40.190.10">
    <property type="entry name" value="Periplasmic binding protein-like II"/>
    <property type="match status" value="2"/>
</dbReference>
<dbReference type="PANTHER" id="PTHR11557:SF0">
    <property type="entry name" value="PORPHOBILINOGEN DEAMINASE"/>
    <property type="match status" value="1"/>
</dbReference>
<comment type="cofactor">
    <cofactor evidence="1">
        <name>dipyrromethane</name>
        <dbReference type="ChEBI" id="CHEBI:60342"/>
    </cofactor>
</comment>
<evidence type="ECO:0000256" key="8">
    <source>
        <dbReference type="NCBIfam" id="TIGR00212"/>
    </source>
</evidence>
<evidence type="ECO:0000256" key="5">
    <source>
        <dbReference type="ARBA" id="ARBA00022679"/>
    </source>
</evidence>
<comment type="similarity">
    <text evidence="3">Belongs to the HMBS family.</text>
</comment>
<evidence type="ECO:0000259" key="10">
    <source>
        <dbReference type="Pfam" id="PF01379"/>
    </source>
</evidence>
<protein>
    <recommendedName>
        <fullName evidence="4 8">Hydroxymethylbilane synthase</fullName>
        <ecNumber evidence="4 8">2.5.1.61</ecNumber>
    </recommendedName>
</protein>
<evidence type="ECO:0000256" key="6">
    <source>
        <dbReference type="ARBA" id="ARBA00023244"/>
    </source>
</evidence>
<dbReference type="InterPro" id="IPR036803">
    <property type="entry name" value="Porphobilinogen_deaminase_C_sf"/>
</dbReference>
<keyword evidence="5 12" id="KW-0808">Transferase</keyword>
<dbReference type="PROSITE" id="PS00533">
    <property type="entry name" value="PORPHOBILINOGEN_DEAM"/>
    <property type="match status" value="1"/>
</dbReference>
<sequence>MLSDAQPLRIGTRTSPMAMAQARLVRDHLARTTEIPTEIVGVETAGDRWYGDLSELGGKGAFLREVDRRLLAGEIDIAVHSVKDVPGDEAEPEGTEFTAYLRRQESLDALVLRKGSRYRTLSELPPGTRVGTSAVRRRGQILKHRPDLHVVRIRGNVNQRLDRMDGENTCEGLVLNAGGLARAELGDRISQVIPRELLCPAVGAGVVGARLRSEDTELAALVRGLDDPDTRLAVTAERAMLQRLQGDCGSPVAGHCTVEEDGSLSLIGMVFSDCGGTFLHEQGHRPATEAWDLGEGVAEALLNQGARPLLTPDRRAREERAAMERRARAQYPRHAPW</sequence>
<proteinExistence type="inferred from homology"/>
<evidence type="ECO:0000256" key="4">
    <source>
        <dbReference type="ARBA" id="ARBA00012655"/>
    </source>
</evidence>
<dbReference type="InterPro" id="IPR022418">
    <property type="entry name" value="Porphobilinogen_deaminase_C"/>
</dbReference>
<dbReference type="Pfam" id="PF03900">
    <property type="entry name" value="Porphobil_deamC"/>
    <property type="match status" value="1"/>
</dbReference>
<dbReference type="NCBIfam" id="TIGR00212">
    <property type="entry name" value="hemC"/>
    <property type="match status" value="1"/>
</dbReference>
<dbReference type="EMBL" id="JADBGI010000014">
    <property type="protein sequence ID" value="MBE3000328.1"/>
    <property type="molecule type" value="Genomic_DNA"/>
</dbReference>
<comment type="caution">
    <text evidence="12">The sequence shown here is derived from an EMBL/GenBank/DDBJ whole genome shotgun (WGS) entry which is preliminary data.</text>
</comment>
<feature type="compositionally biased region" description="Basic and acidic residues" evidence="9">
    <location>
        <begin position="313"/>
        <end position="327"/>
    </location>
</feature>
<evidence type="ECO:0000313" key="13">
    <source>
        <dbReference type="Proteomes" id="UP000806528"/>
    </source>
</evidence>
<dbReference type="RefSeq" id="WP_193122943.1">
    <property type="nucleotide sequence ID" value="NZ_JADBGI010000014.1"/>
</dbReference>
<feature type="region of interest" description="Disordered" evidence="9">
    <location>
        <begin position="313"/>
        <end position="337"/>
    </location>
</feature>
<dbReference type="InterPro" id="IPR022417">
    <property type="entry name" value="Porphobilin_deaminase_N"/>
</dbReference>
<dbReference type="PANTHER" id="PTHR11557">
    <property type="entry name" value="PORPHOBILINOGEN DEAMINASE"/>
    <property type="match status" value="1"/>
</dbReference>
<evidence type="ECO:0000313" key="12">
    <source>
        <dbReference type="EMBL" id="MBE3000328.1"/>
    </source>
</evidence>
<evidence type="ECO:0000256" key="3">
    <source>
        <dbReference type="ARBA" id="ARBA00005638"/>
    </source>
</evidence>
<dbReference type="InterPro" id="IPR022419">
    <property type="entry name" value="Porphobilin_deaminase_cofac_BS"/>
</dbReference>
<dbReference type="PIRSF" id="PIRSF001438">
    <property type="entry name" value="4pyrrol_synth_OHMeBilane_synth"/>
    <property type="match status" value="1"/>
</dbReference>
<reference evidence="12 13" key="1">
    <citation type="submission" date="2020-09" db="EMBL/GenBank/DDBJ databases">
        <title>Diversity and distribution of actinomycetes associated with coral in the coast of Hainan.</title>
        <authorList>
            <person name="Li F."/>
        </authorList>
    </citation>
    <scope>NUCLEOTIDE SEQUENCE [LARGE SCALE GENOMIC DNA]</scope>
    <source>
        <strain evidence="12 13">HNM0947</strain>
    </source>
</reference>
<comment type="function">
    <text evidence="2">Tetrapolymerization of the monopyrrole PBG into the hydroxymethylbilane pre-uroporphyrinogen in several discrete steps.</text>
</comment>
<keyword evidence="6" id="KW-0627">Porphyrin biosynthesis</keyword>